<evidence type="ECO:0000256" key="1">
    <source>
        <dbReference type="SAM" id="MobiDB-lite"/>
    </source>
</evidence>
<gene>
    <name evidence="2" type="ORF">GQ55_2G404000</name>
</gene>
<keyword evidence="3" id="KW-1185">Reference proteome</keyword>
<evidence type="ECO:0000313" key="2">
    <source>
        <dbReference type="EMBL" id="PUZ72561.1"/>
    </source>
</evidence>
<accession>A0A2T7EXK2</accession>
<dbReference type="EMBL" id="CM009750">
    <property type="protein sequence ID" value="PUZ72561.1"/>
    <property type="molecule type" value="Genomic_DNA"/>
</dbReference>
<evidence type="ECO:0000313" key="3">
    <source>
        <dbReference type="Proteomes" id="UP000244336"/>
    </source>
</evidence>
<dbReference type="Gramene" id="PUZ72561">
    <property type="protein sequence ID" value="PUZ72561"/>
    <property type="gene ID" value="GQ55_2G404000"/>
</dbReference>
<organism evidence="2 3">
    <name type="scientific">Panicum hallii var. hallii</name>
    <dbReference type="NCBI Taxonomy" id="1504633"/>
    <lineage>
        <taxon>Eukaryota</taxon>
        <taxon>Viridiplantae</taxon>
        <taxon>Streptophyta</taxon>
        <taxon>Embryophyta</taxon>
        <taxon>Tracheophyta</taxon>
        <taxon>Spermatophyta</taxon>
        <taxon>Magnoliopsida</taxon>
        <taxon>Liliopsida</taxon>
        <taxon>Poales</taxon>
        <taxon>Poaceae</taxon>
        <taxon>PACMAD clade</taxon>
        <taxon>Panicoideae</taxon>
        <taxon>Panicodae</taxon>
        <taxon>Paniceae</taxon>
        <taxon>Panicinae</taxon>
        <taxon>Panicum</taxon>
        <taxon>Panicum sect. Panicum</taxon>
    </lineage>
</organism>
<name>A0A2T7EXK2_9POAL</name>
<reference evidence="2 3" key="1">
    <citation type="submission" date="2018-04" db="EMBL/GenBank/DDBJ databases">
        <title>WGS assembly of Panicum hallii var. hallii HAL2.</title>
        <authorList>
            <person name="Lovell J."/>
            <person name="Jenkins J."/>
            <person name="Lowry D."/>
            <person name="Mamidi S."/>
            <person name="Sreedasyam A."/>
            <person name="Weng X."/>
            <person name="Barry K."/>
            <person name="Bonette J."/>
            <person name="Campitelli B."/>
            <person name="Daum C."/>
            <person name="Gordon S."/>
            <person name="Gould B."/>
            <person name="Lipzen A."/>
            <person name="MacQueen A."/>
            <person name="Palacio-Mejia J."/>
            <person name="Plott C."/>
            <person name="Shakirov E."/>
            <person name="Shu S."/>
            <person name="Yoshinaga Y."/>
            <person name="Zane M."/>
            <person name="Rokhsar D."/>
            <person name="Grimwood J."/>
            <person name="Schmutz J."/>
            <person name="Juenger T."/>
        </authorList>
    </citation>
    <scope>NUCLEOTIDE SEQUENCE [LARGE SCALE GENOMIC DNA]</scope>
    <source>
        <strain evidence="3">cv. HAL2</strain>
    </source>
</reference>
<proteinExistence type="predicted"/>
<feature type="region of interest" description="Disordered" evidence="1">
    <location>
        <begin position="32"/>
        <end position="108"/>
    </location>
</feature>
<sequence>MLDVAVAITSAQSTQPILAREPSRKLTSLHAAATARAGRTDMPRNYQSHPRRRRHCSTESPTAATEEDRTGPAGAHVLLPFQPDNPGPSGRMGPVQGRPGTSVVRNCR</sequence>
<protein>
    <submittedName>
        <fullName evidence="2">Uncharacterized protein</fullName>
    </submittedName>
</protein>
<dbReference type="Proteomes" id="UP000244336">
    <property type="component" value="Chromosome 2"/>
</dbReference>
<dbReference type="AlphaFoldDB" id="A0A2T7EXK2"/>